<feature type="region of interest" description="Disordered" evidence="6">
    <location>
        <begin position="221"/>
        <end position="250"/>
    </location>
</feature>
<keyword evidence="10" id="KW-1185">Reference proteome</keyword>
<dbReference type="OrthoDB" id="6085656at2759"/>
<feature type="domain" description="Orange" evidence="8">
    <location>
        <begin position="144"/>
        <end position="194"/>
    </location>
</feature>
<comment type="subcellular location">
    <subcellularLocation>
        <location evidence="1">Nucleus</location>
    </subcellularLocation>
</comment>
<dbReference type="PROSITE" id="PS50888">
    <property type="entry name" value="BHLH"/>
    <property type="match status" value="1"/>
</dbReference>
<dbReference type="PROSITE" id="PS51054">
    <property type="entry name" value="ORANGE"/>
    <property type="match status" value="1"/>
</dbReference>
<keyword evidence="5" id="KW-0539">Nucleus</keyword>
<dbReference type="EMBL" id="CABPRJ010001427">
    <property type="protein sequence ID" value="VVC35710.1"/>
    <property type="molecule type" value="Genomic_DNA"/>
</dbReference>
<evidence type="ECO:0000256" key="6">
    <source>
        <dbReference type="SAM" id="MobiDB-lite"/>
    </source>
</evidence>
<dbReference type="Pfam" id="PF07527">
    <property type="entry name" value="Hairy_orange"/>
    <property type="match status" value="1"/>
</dbReference>
<name>A0A5E4N0F4_9HEMI</name>
<evidence type="ECO:0000259" key="8">
    <source>
        <dbReference type="PROSITE" id="PS51054"/>
    </source>
</evidence>
<keyword evidence="2" id="KW-0805">Transcription regulation</keyword>
<dbReference type="SUPFAM" id="SSF47459">
    <property type="entry name" value="HLH, helix-loop-helix DNA-binding domain"/>
    <property type="match status" value="1"/>
</dbReference>
<evidence type="ECO:0000256" key="4">
    <source>
        <dbReference type="ARBA" id="ARBA00023163"/>
    </source>
</evidence>
<organism evidence="9 10">
    <name type="scientific">Cinara cedri</name>
    <dbReference type="NCBI Taxonomy" id="506608"/>
    <lineage>
        <taxon>Eukaryota</taxon>
        <taxon>Metazoa</taxon>
        <taxon>Ecdysozoa</taxon>
        <taxon>Arthropoda</taxon>
        <taxon>Hexapoda</taxon>
        <taxon>Insecta</taxon>
        <taxon>Pterygota</taxon>
        <taxon>Neoptera</taxon>
        <taxon>Paraneoptera</taxon>
        <taxon>Hemiptera</taxon>
        <taxon>Sternorrhyncha</taxon>
        <taxon>Aphidomorpha</taxon>
        <taxon>Aphidoidea</taxon>
        <taxon>Aphididae</taxon>
        <taxon>Lachninae</taxon>
        <taxon>Cinara</taxon>
    </lineage>
</organism>
<evidence type="ECO:0000256" key="2">
    <source>
        <dbReference type="ARBA" id="ARBA00023015"/>
    </source>
</evidence>
<keyword evidence="3" id="KW-0238">DNA-binding</keyword>
<dbReference type="Proteomes" id="UP000325440">
    <property type="component" value="Unassembled WGS sequence"/>
</dbReference>
<dbReference type="PANTHER" id="PTHR10985">
    <property type="entry name" value="BASIC HELIX-LOOP-HELIX TRANSCRIPTION FACTOR, HES-RELATED"/>
    <property type="match status" value="1"/>
</dbReference>
<protein>
    <submittedName>
        <fullName evidence="9">Orange domain,Myc-type, basic helix-loop-helix (BHLH) domain</fullName>
    </submittedName>
</protein>
<dbReference type="CDD" id="cd11410">
    <property type="entry name" value="bHLH_O_HES"/>
    <property type="match status" value="1"/>
</dbReference>
<evidence type="ECO:0000256" key="1">
    <source>
        <dbReference type="ARBA" id="ARBA00004123"/>
    </source>
</evidence>
<evidence type="ECO:0000256" key="5">
    <source>
        <dbReference type="ARBA" id="ARBA00023242"/>
    </source>
</evidence>
<dbReference type="InterPro" id="IPR036638">
    <property type="entry name" value="HLH_DNA-bd_sf"/>
</dbReference>
<dbReference type="SMART" id="SM00511">
    <property type="entry name" value="ORANGE"/>
    <property type="match status" value="1"/>
</dbReference>
<dbReference type="Pfam" id="PF00010">
    <property type="entry name" value="HLH"/>
    <property type="match status" value="1"/>
</dbReference>
<dbReference type="GO" id="GO:1990837">
    <property type="term" value="F:sequence-specific double-stranded DNA binding"/>
    <property type="evidence" value="ECO:0007669"/>
    <property type="project" value="UniProtKB-ARBA"/>
</dbReference>
<dbReference type="Gene3D" id="6.10.250.980">
    <property type="match status" value="1"/>
</dbReference>
<evidence type="ECO:0000256" key="3">
    <source>
        <dbReference type="ARBA" id="ARBA00023125"/>
    </source>
</evidence>
<dbReference type="GO" id="GO:0046983">
    <property type="term" value="F:protein dimerization activity"/>
    <property type="evidence" value="ECO:0007669"/>
    <property type="project" value="InterPro"/>
</dbReference>
<sequence>MMTGKCEPDSLPVVPLSTETLASAGIHDNNNNASSAATCTPSSPVTATVHPFSKRESAIVTSSSLIFSQSSNQKDGKRANKPLMEKRRRARINQSLALLKTLILDSTRTENTKHSKLEKADILELTVRHLQRQKVLSSDVRDKYRAGFQECAREVTRFLECPELHMCSTGTGTLLSTGSAVIEPAVKQRLLRHLDTCSSEIDLDFSNSTVVIPDDVIGGDEESNCSTIDSKNDRVKSEPPKKRTRSKSVGVEDKVLDRGGLTASVVVAPTNDPTQPLSVVQVIPSQLPDGQVVFLLPSHYVHCQQNQGGEVRPQGDEPIDFSVKREHEHDSMWRPW</sequence>
<dbReference type="GO" id="GO:0006355">
    <property type="term" value="P:regulation of DNA-templated transcription"/>
    <property type="evidence" value="ECO:0007669"/>
    <property type="project" value="InterPro"/>
</dbReference>
<dbReference type="SMART" id="SM00353">
    <property type="entry name" value="HLH"/>
    <property type="match status" value="1"/>
</dbReference>
<dbReference type="GO" id="GO:0005634">
    <property type="term" value="C:nucleus"/>
    <property type="evidence" value="ECO:0007669"/>
    <property type="project" value="UniProtKB-SubCell"/>
</dbReference>
<dbReference type="Gene3D" id="4.10.280.10">
    <property type="entry name" value="Helix-loop-helix DNA-binding domain"/>
    <property type="match status" value="1"/>
</dbReference>
<gene>
    <name evidence="9" type="ORF">CINCED_3A001382</name>
</gene>
<evidence type="ECO:0000259" key="7">
    <source>
        <dbReference type="PROSITE" id="PS50888"/>
    </source>
</evidence>
<keyword evidence="4" id="KW-0804">Transcription</keyword>
<dbReference type="AlphaFoldDB" id="A0A5E4N0F4"/>
<evidence type="ECO:0000313" key="9">
    <source>
        <dbReference type="EMBL" id="VVC35710.1"/>
    </source>
</evidence>
<accession>A0A5E4N0F4</accession>
<dbReference type="InterPro" id="IPR011598">
    <property type="entry name" value="bHLH_dom"/>
</dbReference>
<dbReference type="InterPro" id="IPR050370">
    <property type="entry name" value="HES_HEY"/>
</dbReference>
<feature type="domain" description="BHLH" evidence="7">
    <location>
        <begin position="76"/>
        <end position="133"/>
    </location>
</feature>
<feature type="compositionally biased region" description="Basic and acidic residues" evidence="6">
    <location>
        <begin position="230"/>
        <end position="241"/>
    </location>
</feature>
<evidence type="ECO:0000313" key="10">
    <source>
        <dbReference type="Proteomes" id="UP000325440"/>
    </source>
</evidence>
<reference evidence="9 10" key="1">
    <citation type="submission" date="2019-08" db="EMBL/GenBank/DDBJ databases">
        <authorList>
            <person name="Alioto T."/>
            <person name="Alioto T."/>
            <person name="Gomez Garrido J."/>
        </authorList>
    </citation>
    <scope>NUCLEOTIDE SEQUENCE [LARGE SCALE GENOMIC DNA]</scope>
</reference>
<proteinExistence type="predicted"/>
<dbReference type="InterPro" id="IPR003650">
    <property type="entry name" value="Orange_dom"/>
</dbReference>
<dbReference type="FunFam" id="4.10.280.10:FF:000009">
    <property type="entry name" value="Transcription factor HES-1"/>
    <property type="match status" value="1"/>
</dbReference>
<dbReference type="SUPFAM" id="SSF158457">
    <property type="entry name" value="Orange domain-like"/>
    <property type="match status" value="1"/>
</dbReference>